<proteinExistence type="predicted"/>
<evidence type="ECO:0000313" key="1">
    <source>
        <dbReference type="EMBL" id="CAB4153437.1"/>
    </source>
</evidence>
<gene>
    <name evidence="1" type="ORF">UFOVP623_40</name>
</gene>
<protein>
    <recommendedName>
        <fullName evidence="2">Lipoprotein</fullName>
    </recommendedName>
</protein>
<dbReference type="EMBL" id="LR796593">
    <property type="protein sequence ID" value="CAB4153437.1"/>
    <property type="molecule type" value="Genomic_DNA"/>
</dbReference>
<dbReference type="PROSITE" id="PS51257">
    <property type="entry name" value="PROKAR_LIPOPROTEIN"/>
    <property type="match status" value="1"/>
</dbReference>
<evidence type="ECO:0008006" key="2">
    <source>
        <dbReference type="Google" id="ProtNLM"/>
    </source>
</evidence>
<organism evidence="1">
    <name type="scientific">uncultured Caudovirales phage</name>
    <dbReference type="NCBI Taxonomy" id="2100421"/>
    <lineage>
        <taxon>Viruses</taxon>
        <taxon>Duplodnaviria</taxon>
        <taxon>Heunggongvirae</taxon>
        <taxon>Uroviricota</taxon>
        <taxon>Caudoviricetes</taxon>
        <taxon>Peduoviridae</taxon>
        <taxon>Maltschvirus</taxon>
        <taxon>Maltschvirus maltsch</taxon>
    </lineage>
</organism>
<name>A0A6J5N4Y1_9CAUD</name>
<sequence length="83" mass="9006">MKTLIFASVLLLTGCASNCQKSCVFGFGPGSDAFNVVAKHYDDRDPCQSQNVKPGESMPEFCGASRGRTTIYNQYGKTVGYIK</sequence>
<reference evidence="1" key="1">
    <citation type="submission" date="2020-04" db="EMBL/GenBank/DDBJ databases">
        <authorList>
            <person name="Chiriac C."/>
            <person name="Salcher M."/>
            <person name="Ghai R."/>
            <person name="Kavagutti S V."/>
        </authorList>
    </citation>
    <scope>NUCLEOTIDE SEQUENCE</scope>
</reference>
<accession>A0A6J5N4Y1</accession>